<feature type="compositionally biased region" description="Basic and acidic residues" evidence="1">
    <location>
        <begin position="106"/>
        <end position="141"/>
    </location>
</feature>
<evidence type="ECO:0000259" key="2">
    <source>
        <dbReference type="Pfam" id="PF03732"/>
    </source>
</evidence>
<evidence type="ECO:0000313" key="4">
    <source>
        <dbReference type="Proteomes" id="UP000257109"/>
    </source>
</evidence>
<comment type="caution">
    <text evidence="3">The sequence shown here is derived from an EMBL/GenBank/DDBJ whole genome shotgun (WGS) entry which is preliminary data.</text>
</comment>
<feature type="domain" description="Retrotransposon gag" evidence="2">
    <location>
        <begin position="168"/>
        <end position="266"/>
    </location>
</feature>
<feature type="non-terminal residue" evidence="3">
    <location>
        <position position="1"/>
    </location>
</feature>
<reference evidence="3" key="1">
    <citation type="submission" date="2018-05" db="EMBL/GenBank/DDBJ databases">
        <title>Draft genome of Mucuna pruriens seed.</title>
        <authorList>
            <person name="Nnadi N.E."/>
            <person name="Vos R."/>
            <person name="Hasami M.H."/>
            <person name="Devisetty U.K."/>
            <person name="Aguiy J.C."/>
        </authorList>
    </citation>
    <scope>NUCLEOTIDE SEQUENCE [LARGE SCALE GENOMIC DNA]</scope>
    <source>
        <strain evidence="3">JCA_2017</strain>
    </source>
</reference>
<keyword evidence="4" id="KW-1185">Reference proteome</keyword>
<evidence type="ECO:0000256" key="1">
    <source>
        <dbReference type="SAM" id="MobiDB-lite"/>
    </source>
</evidence>
<feature type="region of interest" description="Disordered" evidence="1">
    <location>
        <begin position="78"/>
        <end position="141"/>
    </location>
</feature>
<sequence length="289" mass="34539">MVSAYWWPRLFRLIMTLPKGRHKLGYDKGHGQEGQESLNGESTPILEGPKTRRRLKRIQEENVNAKVNALSRAKGKIITSMQESEESRSESPNNLSNRYLRSHQSKRSERPRRERRQEREEPRREKRYKEEPQRERRYKEDPRRAHLERCRVIFGVGDEGRASIGVRMVIYEFSEYALVWWNQYSKKVKEGKRRHIDIWLDLKREMRSIFVSVSYDQDLYNKLQKVYQESKIIEEYYKDMEVSLLRADVLESNETTMARFLYGLNRDIGRGRIILLYLFGQSNGLNNSS</sequence>
<protein>
    <recommendedName>
        <fullName evidence="2">Retrotransposon gag domain-containing protein</fullName>
    </recommendedName>
</protein>
<gene>
    <name evidence="3" type="ORF">CR513_45813</name>
</gene>
<dbReference type="PANTHER" id="PTHR35046:SF9">
    <property type="entry name" value="RNA-DIRECTED DNA POLYMERASE"/>
    <property type="match status" value="1"/>
</dbReference>
<organism evidence="3 4">
    <name type="scientific">Mucuna pruriens</name>
    <name type="common">Velvet bean</name>
    <name type="synonym">Dolichos pruriens</name>
    <dbReference type="NCBI Taxonomy" id="157652"/>
    <lineage>
        <taxon>Eukaryota</taxon>
        <taxon>Viridiplantae</taxon>
        <taxon>Streptophyta</taxon>
        <taxon>Embryophyta</taxon>
        <taxon>Tracheophyta</taxon>
        <taxon>Spermatophyta</taxon>
        <taxon>Magnoliopsida</taxon>
        <taxon>eudicotyledons</taxon>
        <taxon>Gunneridae</taxon>
        <taxon>Pentapetalae</taxon>
        <taxon>rosids</taxon>
        <taxon>fabids</taxon>
        <taxon>Fabales</taxon>
        <taxon>Fabaceae</taxon>
        <taxon>Papilionoideae</taxon>
        <taxon>50 kb inversion clade</taxon>
        <taxon>NPAAA clade</taxon>
        <taxon>indigoferoid/millettioid clade</taxon>
        <taxon>Phaseoleae</taxon>
        <taxon>Mucuna</taxon>
    </lineage>
</organism>
<accession>A0A371F8I5</accession>
<dbReference type="AlphaFoldDB" id="A0A371F8I5"/>
<dbReference type="OrthoDB" id="1934635at2759"/>
<dbReference type="PANTHER" id="PTHR35046">
    <property type="entry name" value="ZINC KNUCKLE (CCHC-TYPE) FAMILY PROTEIN"/>
    <property type="match status" value="1"/>
</dbReference>
<proteinExistence type="predicted"/>
<dbReference type="Pfam" id="PF03732">
    <property type="entry name" value="Retrotrans_gag"/>
    <property type="match status" value="1"/>
</dbReference>
<dbReference type="Proteomes" id="UP000257109">
    <property type="component" value="Unassembled WGS sequence"/>
</dbReference>
<dbReference type="EMBL" id="QJKJ01010177">
    <property type="protein sequence ID" value="RDX74443.1"/>
    <property type="molecule type" value="Genomic_DNA"/>
</dbReference>
<feature type="region of interest" description="Disordered" evidence="1">
    <location>
        <begin position="26"/>
        <end position="51"/>
    </location>
</feature>
<evidence type="ECO:0000313" key="3">
    <source>
        <dbReference type="EMBL" id="RDX74443.1"/>
    </source>
</evidence>
<dbReference type="InterPro" id="IPR005162">
    <property type="entry name" value="Retrotrans_gag_dom"/>
</dbReference>
<name>A0A371F8I5_MUCPR</name>